<dbReference type="InterPro" id="IPR003010">
    <property type="entry name" value="C-N_Hydrolase"/>
</dbReference>
<evidence type="ECO:0000256" key="1">
    <source>
        <dbReference type="ARBA" id="ARBA00022801"/>
    </source>
</evidence>
<evidence type="ECO:0000259" key="3">
    <source>
        <dbReference type="PROSITE" id="PS50263"/>
    </source>
</evidence>
<evidence type="ECO:0000313" key="5">
    <source>
        <dbReference type="Proteomes" id="UP000009374"/>
    </source>
</evidence>
<dbReference type="PROSITE" id="PS50263">
    <property type="entry name" value="CN_HYDROLASE"/>
    <property type="match status" value="1"/>
</dbReference>
<protein>
    <submittedName>
        <fullName evidence="4">Putative carbon-nitrogen hydrolase</fullName>
    </submittedName>
</protein>
<dbReference type="InterPro" id="IPR036526">
    <property type="entry name" value="C-N_Hydrolase_sf"/>
</dbReference>
<dbReference type="SUPFAM" id="SSF56317">
    <property type="entry name" value="Carbon-nitrogen hydrolase"/>
    <property type="match status" value="1"/>
</dbReference>
<accession>C6HVQ6</accession>
<proteinExistence type="predicted"/>
<reference evidence="4 5" key="1">
    <citation type="journal article" date="2009" name="Appl. Environ. Microbiol.">
        <title>Community genomic and proteomic analyses of chemoautotrophic iron-oxidizing "Leptospirillum rubarum" (Group II) and "Leptospirillum ferrodiazotrophum" (Group III) bacteria in acid mine drainage biofilms.</title>
        <authorList>
            <person name="Goltsman D.S."/>
            <person name="Denef V.J."/>
            <person name="Singer S.W."/>
            <person name="VerBerkmoes N.C."/>
            <person name="Lefsrud M."/>
            <person name="Mueller R.S."/>
            <person name="Dick G.J."/>
            <person name="Sun C.L."/>
            <person name="Wheeler K.E."/>
            <person name="Zemla A."/>
            <person name="Baker B.J."/>
            <person name="Hauser L."/>
            <person name="Land M."/>
            <person name="Shah M.B."/>
            <person name="Thelen M.P."/>
            <person name="Hettich R.L."/>
            <person name="Banfield J.F."/>
        </authorList>
    </citation>
    <scope>NUCLEOTIDE SEQUENCE [LARGE SCALE GENOMIC DNA]</scope>
</reference>
<dbReference type="InterPro" id="IPR050345">
    <property type="entry name" value="Aliph_Amidase/BUP"/>
</dbReference>
<feature type="domain" description="CN hydrolase" evidence="3">
    <location>
        <begin position="6"/>
        <end position="245"/>
    </location>
</feature>
<sequence>MKSSPIRVTVIQNSPQFGAPEKNRKEVEDLIFSQEDPSAGLIVLPELFATGYQFVSKDEVVSLAEPEDGPTFEFLSSLSRKTGAVVVGGLPIRRADGISNGALVVWGERLLASYDKVHLFDRERDFFVEGKSPLPVVTTPFGPMGVMICFDWLFPEALRSLALSGATVVAHPANWVLPFGPQGMILRSVENRLFTVTANRVGTEERGGLSPLRYIGESQIVSPKGEILARAGSDRPEIITATIRPEEALSKKVAEKSDFFEQRRPELYHPGLSTRERPS</sequence>
<dbReference type="CDD" id="cd07577">
    <property type="entry name" value="Ph0642_like"/>
    <property type="match status" value="1"/>
</dbReference>
<feature type="region of interest" description="Disordered" evidence="2">
    <location>
        <begin position="260"/>
        <end position="279"/>
    </location>
</feature>
<keyword evidence="1 4" id="KW-0378">Hydrolase</keyword>
<dbReference type="Proteomes" id="UP000009374">
    <property type="component" value="Unassembled WGS sequence"/>
</dbReference>
<organism evidence="4 5">
    <name type="scientific">Leptospirillum ferrodiazotrophum</name>
    <dbReference type="NCBI Taxonomy" id="412449"/>
    <lineage>
        <taxon>Bacteria</taxon>
        <taxon>Pseudomonadati</taxon>
        <taxon>Nitrospirota</taxon>
        <taxon>Nitrospiria</taxon>
        <taxon>Nitrospirales</taxon>
        <taxon>Nitrospiraceae</taxon>
        <taxon>Leptospirillum</taxon>
    </lineage>
</organism>
<dbReference type="EMBL" id="GG693865">
    <property type="protein sequence ID" value="EES53280.1"/>
    <property type="molecule type" value="Genomic_DNA"/>
</dbReference>
<name>C6HVQ6_9BACT</name>
<dbReference type="Pfam" id="PF00795">
    <property type="entry name" value="CN_hydrolase"/>
    <property type="match status" value="1"/>
</dbReference>
<evidence type="ECO:0000313" key="4">
    <source>
        <dbReference type="EMBL" id="EES53280.1"/>
    </source>
</evidence>
<dbReference type="GO" id="GO:0016811">
    <property type="term" value="F:hydrolase activity, acting on carbon-nitrogen (but not peptide) bonds, in linear amides"/>
    <property type="evidence" value="ECO:0007669"/>
    <property type="project" value="UniProtKB-ARBA"/>
</dbReference>
<dbReference type="Gene3D" id="3.60.110.10">
    <property type="entry name" value="Carbon-nitrogen hydrolase"/>
    <property type="match status" value="1"/>
</dbReference>
<dbReference type="PANTHER" id="PTHR43674:SF2">
    <property type="entry name" value="BETA-UREIDOPROPIONASE"/>
    <property type="match status" value="1"/>
</dbReference>
<dbReference type="PANTHER" id="PTHR43674">
    <property type="entry name" value="NITRILASE C965.09-RELATED"/>
    <property type="match status" value="1"/>
</dbReference>
<keyword evidence="5" id="KW-1185">Reference proteome</keyword>
<gene>
    <name evidence="4" type="ORF">UBAL3_79520002</name>
</gene>
<dbReference type="AlphaFoldDB" id="C6HVQ6"/>
<evidence type="ECO:0000256" key="2">
    <source>
        <dbReference type="SAM" id="MobiDB-lite"/>
    </source>
</evidence>